<dbReference type="AlphaFoldDB" id="A0A0A9CSD7"/>
<protein>
    <submittedName>
        <fullName evidence="2">Uncharacterized protein</fullName>
    </submittedName>
</protein>
<sequence>MLGSNLPVVLTGKGSSLATGTALVHQNAAAGGAGILGACPVAMVLPSSPIQSASSMTPSLSGAAAGHGGLSTTAGAGASLMVPTTIGVNNSLSCLQVQGSGAAKSGRLSSLGTSTSTSPTSQVSTRPGLIQYYLGR</sequence>
<name>A0A0A9CSD7_ARUDO</name>
<feature type="compositionally biased region" description="Low complexity" evidence="1">
    <location>
        <begin position="105"/>
        <end position="124"/>
    </location>
</feature>
<organism evidence="2">
    <name type="scientific">Arundo donax</name>
    <name type="common">Giant reed</name>
    <name type="synonym">Donax arundinaceus</name>
    <dbReference type="NCBI Taxonomy" id="35708"/>
    <lineage>
        <taxon>Eukaryota</taxon>
        <taxon>Viridiplantae</taxon>
        <taxon>Streptophyta</taxon>
        <taxon>Embryophyta</taxon>
        <taxon>Tracheophyta</taxon>
        <taxon>Spermatophyta</taxon>
        <taxon>Magnoliopsida</taxon>
        <taxon>Liliopsida</taxon>
        <taxon>Poales</taxon>
        <taxon>Poaceae</taxon>
        <taxon>PACMAD clade</taxon>
        <taxon>Arundinoideae</taxon>
        <taxon>Arundineae</taxon>
        <taxon>Arundo</taxon>
    </lineage>
</organism>
<accession>A0A0A9CSD7</accession>
<dbReference type="EMBL" id="GBRH01223483">
    <property type="protein sequence ID" value="JAD74412.1"/>
    <property type="molecule type" value="Transcribed_RNA"/>
</dbReference>
<reference evidence="2" key="1">
    <citation type="submission" date="2014-09" db="EMBL/GenBank/DDBJ databases">
        <authorList>
            <person name="Magalhaes I.L.F."/>
            <person name="Oliveira U."/>
            <person name="Santos F.R."/>
            <person name="Vidigal T.H.D.A."/>
            <person name="Brescovit A.D."/>
            <person name="Santos A.J."/>
        </authorList>
    </citation>
    <scope>NUCLEOTIDE SEQUENCE</scope>
    <source>
        <tissue evidence="2">Shoot tissue taken approximately 20 cm above the soil surface</tissue>
    </source>
</reference>
<evidence type="ECO:0000313" key="2">
    <source>
        <dbReference type="EMBL" id="JAD74412.1"/>
    </source>
</evidence>
<feature type="region of interest" description="Disordered" evidence="1">
    <location>
        <begin position="103"/>
        <end position="124"/>
    </location>
</feature>
<proteinExistence type="predicted"/>
<reference evidence="2" key="2">
    <citation type="journal article" date="2015" name="Data Brief">
        <title>Shoot transcriptome of the giant reed, Arundo donax.</title>
        <authorList>
            <person name="Barrero R.A."/>
            <person name="Guerrero F.D."/>
            <person name="Moolhuijzen P."/>
            <person name="Goolsby J.A."/>
            <person name="Tidwell J."/>
            <person name="Bellgard S.E."/>
            <person name="Bellgard M.I."/>
        </authorList>
    </citation>
    <scope>NUCLEOTIDE SEQUENCE</scope>
    <source>
        <tissue evidence="2">Shoot tissue taken approximately 20 cm above the soil surface</tissue>
    </source>
</reference>
<evidence type="ECO:0000256" key="1">
    <source>
        <dbReference type="SAM" id="MobiDB-lite"/>
    </source>
</evidence>